<reference evidence="7" key="1">
    <citation type="submission" date="2020-09" db="EMBL/GenBank/DDBJ databases">
        <title>The genome sequence of strain Labrenzia suaedae 4C16A.</title>
        <authorList>
            <person name="Liu Y."/>
        </authorList>
    </citation>
    <scope>NUCLEOTIDE SEQUENCE [LARGE SCALE GENOMIC DNA]</scope>
    <source>
        <strain evidence="7">4C16A</strain>
    </source>
</reference>
<evidence type="ECO:0000313" key="7">
    <source>
        <dbReference type="Proteomes" id="UP000632063"/>
    </source>
</evidence>
<organism evidence="6 7">
    <name type="scientific">Roseibium litorale</name>
    <dbReference type="NCBI Taxonomy" id="2803841"/>
    <lineage>
        <taxon>Bacteria</taxon>
        <taxon>Pseudomonadati</taxon>
        <taxon>Pseudomonadota</taxon>
        <taxon>Alphaproteobacteria</taxon>
        <taxon>Hyphomicrobiales</taxon>
        <taxon>Stappiaceae</taxon>
        <taxon>Roseibium</taxon>
    </lineage>
</organism>
<keyword evidence="2" id="KW-0378">Hydrolase</keyword>
<comment type="similarity">
    <text evidence="4">Belongs to the cyclic nucleotide phosphodiesterase class-III family.</text>
</comment>
<dbReference type="SUPFAM" id="SSF56300">
    <property type="entry name" value="Metallo-dependent phosphatases"/>
    <property type="match status" value="1"/>
</dbReference>
<feature type="domain" description="Calcineurin-like phosphoesterase" evidence="5">
    <location>
        <begin position="4"/>
        <end position="200"/>
    </location>
</feature>
<dbReference type="EMBL" id="JACYXI010000008">
    <property type="protein sequence ID" value="MBD8892572.1"/>
    <property type="molecule type" value="Genomic_DNA"/>
</dbReference>
<comment type="caution">
    <text evidence="6">The sequence shown here is derived from an EMBL/GenBank/DDBJ whole genome shotgun (WGS) entry which is preliminary data.</text>
</comment>
<dbReference type="PANTHER" id="PTHR42988">
    <property type="entry name" value="PHOSPHOHYDROLASE"/>
    <property type="match status" value="1"/>
</dbReference>
<keyword evidence="1" id="KW-0479">Metal-binding</keyword>
<evidence type="ECO:0000256" key="3">
    <source>
        <dbReference type="ARBA" id="ARBA00023004"/>
    </source>
</evidence>
<dbReference type="Proteomes" id="UP000632063">
    <property type="component" value="Unassembled WGS sequence"/>
</dbReference>
<dbReference type="Gene3D" id="3.30.750.180">
    <property type="entry name" value="GpdQ, beta-strand dimerisation domain"/>
    <property type="match status" value="1"/>
</dbReference>
<dbReference type="CDD" id="cd07402">
    <property type="entry name" value="MPP_GpdQ"/>
    <property type="match status" value="1"/>
</dbReference>
<keyword evidence="3" id="KW-0408">Iron</keyword>
<dbReference type="InterPro" id="IPR004843">
    <property type="entry name" value="Calcineurin-like_PHP"/>
</dbReference>
<dbReference type="Gene3D" id="3.60.21.40">
    <property type="entry name" value="GpdQ, catalytic alpha/beta sandwich domain"/>
    <property type="match status" value="1"/>
</dbReference>
<dbReference type="InterPro" id="IPR029052">
    <property type="entry name" value="Metallo-depent_PP-like"/>
</dbReference>
<dbReference type="InterPro" id="IPR050884">
    <property type="entry name" value="CNP_phosphodiesterase-III"/>
</dbReference>
<dbReference type="RefSeq" id="WP_192148701.1">
    <property type="nucleotide sequence ID" value="NZ_JACYXI010000008.1"/>
</dbReference>
<evidence type="ECO:0000313" key="6">
    <source>
        <dbReference type="EMBL" id="MBD8892572.1"/>
    </source>
</evidence>
<dbReference type="InterPro" id="IPR042283">
    <property type="entry name" value="GpdQ_catalytic"/>
</dbReference>
<accession>A0ABR9CQL5</accession>
<gene>
    <name evidence="6" type="ORF">IG616_13550</name>
</gene>
<proteinExistence type="inferred from homology"/>
<protein>
    <submittedName>
        <fullName evidence="6">Phosphodiesterase</fullName>
    </submittedName>
</protein>
<evidence type="ECO:0000256" key="4">
    <source>
        <dbReference type="ARBA" id="ARBA00025742"/>
    </source>
</evidence>
<sequence length="278" mass="29900">MPAFIQITDTHILPEGELAYGRSDTAAALEAAVTSLNEKLALIGPVDCAIVTGDLTDYGTAQEYERFKAIIARLKLPYLAIPGNHDGREAMRAAFASEDWMPKTGPVQWARDFGPFTVIGLDTLLETAHYGHLSEEGFAFLDQALTEAGGKPVVIATHHPWMHSGIAAMDADNLRNGAALMERLEAYSGPVRMISGHVHRALTAQLGKVTCQIAPAPCHAVHLDQRVNAVNSLIMEPGGATLYTWHETPQPALVSNQLPIGSFAGPWPFAGMLDEPST</sequence>
<dbReference type="InterPro" id="IPR042281">
    <property type="entry name" value="GpdQ_beta-strand"/>
</dbReference>
<name>A0ABR9CQL5_9HYPH</name>
<dbReference type="PANTHER" id="PTHR42988:SF2">
    <property type="entry name" value="CYCLIC NUCLEOTIDE PHOSPHODIESTERASE CBUA0032-RELATED"/>
    <property type="match status" value="1"/>
</dbReference>
<dbReference type="Pfam" id="PF00149">
    <property type="entry name" value="Metallophos"/>
    <property type="match status" value="1"/>
</dbReference>
<reference evidence="6 7" key="2">
    <citation type="journal article" date="2021" name="Int. J. Syst. Evol. Microbiol.">
        <title>Roseibium litorale sp. nov., isolated from a tidal flat sediment and proposal for the reclassification of Labrenzia polysiphoniae as Roseibium polysiphoniae comb. nov.</title>
        <authorList>
            <person name="Liu Y."/>
            <person name="Pei T."/>
            <person name="Du J."/>
            <person name="Chao M."/>
            <person name="Deng M.R."/>
            <person name="Zhu H."/>
        </authorList>
    </citation>
    <scope>NUCLEOTIDE SEQUENCE [LARGE SCALE GENOMIC DNA]</scope>
    <source>
        <strain evidence="6 7">4C16A</strain>
    </source>
</reference>
<dbReference type="InterPro" id="IPR026575">
    <property type="entry name" value="GpdQ/CpdA-like"/>
</dbReference>
<evidence type="ECO:0000259" key="5">
    <source>
        <dbReference type="Pfam" id="PF00149"/>
    </source>
</evidence>
<evidence type="ECO:0000256" key="2">
    <source>
        <dbReference type="ARBA" id="ARBA00022801"/>
    </source>
</evidence>
<evidence type="ECO:0000256" key="1">
    <source>
        <dbReference type="ARBA" id="ARBA00022723"/>
    </source>
</evidence>
<keyword evidence="7" id="KW-1185">Reference proteome</keyword>